<evidence type="ECO:0000313" key="4">
    <source>
        <dbReference type="Proteomes" id="UP000248783"/>
    </source>
</evidence>
<dbReference type="Proteomes" id="UP000248783">
    <property type="component" value="Unassembled WGS sequence"/>
</dbReference>
<dbReference type="InterPro" id="IPR000835">
    <property type="entry name" value="HTH_MarR-typ"/>
</dbReference>
<dbReference type="InterPro" id="IPR036390">
    <property type="entry name" value="WH_DNA-bd_sf"/>
</dbReference>
<dbReference type="PROSITE" id="PS50995">
    <property type="entry name" value="HTH_MARR_2"/>
    <property type="match status" value="1"/>
</dbReference>
<feature type="compositionally biased region" description="Pro residues" evidence="1">
    <location>
        <begin position="1"/>
        <end position="15"/>
    </location>
</feature>
<dbReference type="GO" id="GO:0003700">
    <property type="term" value="F:DNA-binding transcription factor activity"/>
    <property type="evidence" value="ECO:0007669"/>
    <property type="project" value="InterPro"/>
</dbReference>
<dbReference type="InterPro" id="IPR011991">
    <property type="entry name" value="ArsR-like_HTH"/>
</dbReference>
<dbReference type="Pfam" id="PF12802">
    <property type="entry name" value="MarR_2"/>
    <property type="match status" value="1"/>
</dbReference>
<proteinExistence type="predicted"/>
<evidence type="ECO:0000256" key="1">
    <source>
        <dbReference type="SAM" id="MobiDB-lite"/>
    </source>
</evidence>
<feature type="domain" description="HTH marR-type" evidence="2">
    <location>
        <begin position="19"/>
        <end position="153"/>
    </location>
</feature>
<evidence type="ECO:0000313" key="3">
    <source>
        <dbReference type="EMBL" id="PZR51771.1"/>
    </source>
</evidence>
<dbReference type="EMBL" id="QKWH01000016">
    <property type="protein sequence ID" value="PZR51771.1"/>
    <property type="molecule type" value="Genomic_DNA"/>
</dbReference>
<keyword evidence="4" id="KW-1185">Reference proteome</keyword>
<comment type="caution">
    <text evidence="3">The sequence shown here is derived from an EMBL/GenBank/DDBJ whole genome shotgun (WGS) entry which is preliminary data.</text>
</comment>
<reference evidence="3 4" key="1">
    <citation type="submission" date="2018-06" db="EMBL/GenBank/DDBJ databases">
        <title>Whole genome sequencing of a novel hydrocarbon degrading bacterial strain, PW21 isolated from oil contaminated produced water sample.</title>
        <authorList>
            <person name="Nagkirti P."/>
            <person name="Shaikh A."/>
            <person name="Gowdaman V."/>
            <person name="Engineer A.E."/>
            <person name="Dagar S."/>
            <person name="Dhakephalkar P.K."/>
        </authorList>
    </citation>
    <scope>NUCLEOTIDE SEQUENCE [LARGE SCALE GENOMIC DNA]</scope>
    <source>
        <strain evidence="3 4">PW21</strain>
    </source>
</reference>
<dbReference type="InterPro" id="IPR039422">
    <property type="entry name" value="MarR/SlyA-like"/>
</dbReference>
<dbReference type="Gene3D" id="1.10.10.10">
    <property type="entry name" value="Winged helix-like DNA-binding domain superfamily/Winged helix DNA-binding domain"/>
    <property type="match status" value="1"/>
</dbReference>
<protein>
    <submittedName>
        <fullName evidence="3">MarR family transcriptional regulator</fullName>
    </submittedName>
</protein>
<evidence type="ECO:0000259" key="2">
    <source>
        <dbReference type="PROSITE" id="PS50995"/>
    </source>
</evidence>
<name>A0A2W5YCD5_9MICO</name>
<dbReference type="CDD" id="cd00090">
    <property type="entry name" value="HTH_ARSR"/>
    <property type="match status" value="1"/>
</dbReference>
<dbReference type="AlphaFoldDB" id="A0A2W5YCD5"/>
<feature type="region of interest" description="Disordered" evidence="1">
    <location>
        <begin position="1"/>
        <end position="21"/>
    </location>
</feature>
<dbReference type="SUPFAM" id="SSF46785">
    <property type="entry name" value="Winged helix' DNA-binding domain"/>
    <property type="match status" value="1"/>
</dbReference>
<dbReference type="PANTHER" id="PTHR33164:SF57">
    <property type="entry name" value="MARR-FAMILY TRANSCRIPTIONAL REGULATOR"/>
    <property type="match status" value="1"/>
</dbReference>
<dbReference type="GO" id="GO:0006950">
    <property type="term" value="P:response to stress"/>
    <property type="evidence" value="ECO:0007669"/>
    <property type="project" value="TreeGrafter"/>
</dbReference>
<sequence length="163" mass="18183">MVPPTDTPQSPPDPSSDPFGALERELRLLVRRAQSAAAQTARRVHPELEASAYPLLAHIDSNPGTRGSDLAAHFGVGRATVSRQLSRLEQLGLIQREVDPDDTRGQLITLTQEGQNRFAEARDGRVEAFRHALAEWDEADVAQLASLLHRYSEDFVRWRDSHQ</sequence>
<dbReference type="RefSeq" id="WP_111252068.1">
    <property type="nucleotide sequence ID" value="NZ_QKWH01000016.1"/>
</dbReference>
<organism evidence="3 4">
    <name type="scientific">Xylanimonas oleitrophica</name>
    <dbReference type="NCBI Taxonomy" id="2607479"/>
    <lineage>
        <taxon>Bacteria</taxon>
        <taxon>Bacillati</taxon>
        <taxon>Actinomycetota</taxon>
        <taxon>Actinomycetes</taxon>
        <taxon>Micrococcales</taxon>
        <taxon>Promicromonosporaceae</taxon>
        <taxon>Xylanimonas</taxon>
    </lineage>
</organism>
<dbReference type="SMART" id="SM00347">
    <property type="entry name" value="HTH_MARR"/>
    <property type="match status" value="1"/>
</dbReference>
<gene>
    <name evidence="3" type="ORF">DNL40_14980</name>
</gene>
<dbReference type="PANTHER" id="PTHR33164">
    <property type="entry name" value="TRANSCRIPTIONAL REGULATOR, MARR FAMILY"/>
    <property type="match status" value="1"/>
</dbReference>
<dbReference type="InterPro" id="IPR036388">
    <property type="entry name" value="WH-like_DNA-bd_sf"/>
</dbReference>
<accession>A0A2W5YCD5</accession>